<reference evidence="1 2" key="1">
    <citation type="submission" date="2017-04" db="EMBL/GenBank/DDBJ databases">
        <title>Draft genome sequence of Tuber borchii Vittad., a whitish edible truffle.</title>
        <authorList>
            <consortium name="DOE Joint Genome Institute"/>
            <person name="Murat C."/>
            <person name="Kuo A."/>
            <person name="Barry K.W."/>
            <person name="Clum A."/>
            <person name="Dockter R.B."/>
            <person name="Fauchery L."/>
            <person name="Iotti M."/>
            <person name="Kohler A."/>
            <person name="Labutti K."/>
            <person name="Lindquist E.A."/>
            <person name="Lipzen A."/>
            <person name="Ohm R.A."/>
            <person name="Wang M."/>
            <person name="Grigoriev I.V."/>
            <person name="Zambonelli A."/>
            <person name="Martin F.M."/>
        </authorList>
    </citation>
    <scope>NUCLEOTIDE SEQUENCE [LARGE SCALE GENOMIC DNA]</scope>
    <source>
        <strain evidence="1 2">Tbo3840</strain>
    </source>
</reference>
<keyword evidence="2" id="KW-1185">Reference proteome</keyword>
<evidence type="ECO:0000313" key="1">
    <source>
        <dbReference type="EMBL" id="PUU79372.1"/>
    </source>
</evidence>
<dbReference type="OrthoDB" id="76567at2759"/>
<dbReference type="Proteomes" id="UP000244722">
    <property type="component" value="Unassembled WGS sequence"/>
</dbReference>
<name>A0A2T6ZV57_TUBBO</name>
<proteinExistence type="predicted"/>
<sequence>MAVELSKSYENLVADAKLWLEGTKTVSLVLLVKLEESPAYLCPIKNLTSVELDELVFPNLAEIRTGAFTMSSSCGPAIYKGLQVVWMPVGRIFGFLESWGLDPLTKSATANSHTISHSLRNDLYNMRNNPNSGLWLSQLINIDDLNDENIWFDWNDFLDAMEGHIRETAANSCCRSIRDAGQSLRQRLPTFLSSKCCIAELAEREVGILYAIASPGWRFCRSG</sequence>
<gene>
    <name evidence="1" type="ORF">B9Z19DRAFT_1125372</name>
</gene>
<evidence type="ECO:0000313" key="2">
    <source>
        <dbReference type="Proteomes" id="UP000244722"/>
    </source>
</evidence>
<accession>A0A2T6ZV57</accession>
<protein>
    <submittedName>
        <fullName evidence="1">Uncharacterized protein</fullName>
    </submittedName>
</protein>
<dbReference type="AlphaFoldDB" id="A0A2T6ZV57"/>
<organism evidence="1 2">
    <name type="scientific">Tuber borchii</name>
    <name type="common">White truffle</name>
    <dbReference type="NCBI Taxonomy" id="42251"/>
    <lineage>
        <taxon>Eukaryota</taxon>
        <taxon>Fungi</taxon>
        <taxon>Dikarya</taxon>
        <taxon>Ascomycota</taxon>
        <taxon>Pezizomycotina</taxon>
        <taxon>Pezizomycetes</taxon>
        <taxon>Pezizales</taxon>
        <taxon>Tuberaceae</taxon>
        <taxon>Tuber</taxon>
    </lineage>
</organism>
<comment type="caution">
    <text evidence="1">The sequence shown here is derived from an EMBL/GenBank/DDBJ whole genome shotgun (WGS) entry which is preliminary data.</text>
</comment>
<dbReference type="EMBL" id="NESQ01000094">
    <property type="protein sequence ID" value="PUU79372.1"/>
    <property type="molecule type" value="Genomic_DNA"/>
</dbReference>